<feature type="transmembrane region" description="Helical" evidence="1">
    <location>
        <begin position="228"/>
        <end position="249"/>
    </location>
</feature>
<dbReference type="HOGENOM" id="CLU_953725_0_0_1"/>
<proteinExistence type="predicted"/>
<keyword evidence="3" id="KW-1185">Reference proteome</keyword>
<keyword evidence="1" id="KW-1133">Transmembrane helix</keyword>
<dbReference type="Proteomes" id="UP000011081">
    <property type="component" value="Unassembled WGS sequence"/>
</dbReference>
<reference evidence="3" key="1">
    <citation type="submission" date="2011-03" db="EMBL/GenBank/DDBJ databases">
        <title>The genome sequence of Vavraia culicis strain floridensis.</title>
        <authorList>
            <consortium name="The Broad Institute Genome Sequencing Platform"/>
            <person name="Cuomo C."/>
            <person name="Becnel J."/>
            <person name="Sanscrainte N."/>
            <person name="Young S.K."/>
            <person name="Zeng Q."/>
            <person name="Gargeya S."/>
            <person name="Fitzgerald M."/>
            <person name="Haas B."/>
            <person name="Abouelleil A."/>
            <person name="Alvarado L."/>
            <person name="Arachchi H.M."/>
            <person name="Berlin A."/>
            <person name="Chapman S.B."/>
            <person name="Gearin G."/>
            <person name="Goldberg J."/>
            <person name="Griggs A."/>
            <person name="Gujja S."/>
            <person name="Hansen M."/>
            <person name="Heiman D."/>
            <person name="Howarth C."/>
            <person name="Larimer J."/>
            <person name="Lui A."/>
            <person name="MacDonald P.J.P."/>
            <person name="McCowen C."/>
            <person name="Montmayeur A."/>
            <person name="Murphy C."/>
            <person name="Neiman D."/>
            <person name="Pearson M."/>
            <person name="Priest M."/>
            <person name="Roberts A."/>
            <person name="Saif S."/>
            <person name="Shea T."/>
            <person name="Sisk P."/>
            <person name="Stolte C."/>
            <person name="Sykes S."/>
            <person name="Wortman J."/>
            <person name="Nusbaum C."/>
            <person name="Birren B."/>
        </authorList>
    </citation>
    <scope>NUCLEOTIDE SEQUENCE [LARGE SCALE GENOMIC DNA]</scope>
    <source>
        <strain evidence="3">floridensis</strain>
    </source>
</reference>
<dbReference type="OrthoDB" id="10253525at2759"/>
<evidence type="ECO:0000256" key="1">
    <source>
        <dbReference type="SAM" id="Phobius"/>
    </source>
</evidence>
<dbReference type="AlphaFoldDB" id="L2GS78"/>
<protein>
    <submittedName>
        <fullName evidence="2">Uncharacterized protein</fullName>
    </submittedName>
</protein>
<organism evidence="2 3">
    <name type="scientific">Vavraia culicis (isolate floridensis)</name>
    <name type="common">Microsporidian parasite</name>
    <dbReference type="NCBI Taxonomy" id="948595"/>
    <lineage>
        <taxon>Eukaryota</taxon>
        <taxon>Fungi</taxon>
        <taxon>Fungi incertae sedis</taxon>
        <taxon>Microsporidia</taxon>
        <taxon>Pleistophoridae</taxon>
        <taxon>Vavraia</taxon>
    </lineage>
</organism>
<feature type="transmembrane region" description="Helical" evidence="1">
    <location>
        <begin position="69"/>
        <end position="92"/>
    </location>
</feature>
<dbReference type="OMA" id="VLVHYSM"/>
<sequence>MGDKDGEDKEKKELVFNDYELFTMDFISKMAMLCLAVLVCIAVAIVNLVTCAQSNDIKNITFTCNQCFVVLGVITAIALCVMLVAPVIYQSLIYIFEGVPDKKLKMKRSVNQMALGLFLFTAVLLMILVPAAFYQDFLKGRVFIFFMLTLLIDLVLVHYSMITKNNNSFKVFIAISTVAGIAFAISAQSLMGFSMMALLATIFVKIAIIESTYFVRQLRTTEDGRKKNVNVLNFIMVLAVYSVLFYFVFKDDIIAYINGVNGNLANYLYGFLHKFVIENPFGVAKMMSGGK</sequence>
<keyword evidence="1" id="KW-0472">Membrane</keyword>
<dbReference type="VEuPathDB" id="MicrosporidiaDB:VCUG_02023"/>
<evidence type="ECO:0000313" key="2">
    <source>
        <dbReference type="EMBL" id="ELA46479.1"/>
    </source>
</evidence>
<name>L2GS78_VAVCU</name>
<dbReference type="EMBL" id="GL877443">
    <property type="protein sequence ID" value="ELA46479.1"/>
    <property type="molecule type" value="Genomic_DNA"/>
</dbReference>
<dbReference type="RefSeq" id="XP_008075037.1">
    <property type="nucleotide sequence ID" value="XM_008076846.1"/>
</dbReference>
<dbReference type="GeneID" id="19879892"/>
<feature type="transmembrane region" description="Helical" evidence="1">
    <location>
        <begin position="140"/>
        <end position="159"/>
    </location>
</feature>
<feature type="transmembrane region" description="Helical" evidence="1">
    <location>
        <begin position="113"/>
        <end position="134"/>
    </location>
</feature>
<gene>
    <name evidence="2" type="ORF">VCUG_02023</name>
</gene>
<feature type="transmembrane region" description="Helical" evidence="1">
    <location>
        <begin position="30"/>
        <end position="49"/>
    </location>
</feature>
<dbReference type="InParanoid" id="L2GS78"/>
<feature type="transmembrane region" description="Helical" evidence="1">
    <location>
        <begin position="171"/>
        <end position="191"/>
    </location>
</feature>
<keyword evidence="1" id="KW-0812">Transmembrane</keyword>
<accession>L2GS78</accession>
<evidence type="ECO:0000313" key="3">
    <source>
        <dbReference type="Proteomes" id="UP000011081"/>
    </source>
</evidence>